<evidence type="ECO:0000313" key="11">
    <source>
        <dbReference type="Proteomes" id="UP000011115"/>
    </source>
</evidence>
<dbReference type="Gene3D" id="3.30.40.10">
    <property type="entry name" value="Zinc/RING finger domain, C3HC4 (zinc finger)"/>
    <property type="match status" value="1"/>
</dbReference>
<dbReference type="InterPro" id="IPR056511">
    <property type="entry name" value="IDM1_C"/>
</dbReference>
<feature type="compositionally biased region" description="Low complexity" evidence="7">
    <location>
        <begin position="10"/>
        <end position="24"/>
    </location>
</feature>
<dbReference type="GO" id="GO:0006357">
    <property type="term" value="P:regulation of transcription by RNA polymerase II"/>
    <property type="evidence" value="ECO:0000318"/>
    <property type="project" value="GO_Central"/>
</dbReference>
<evidence type="ECO:0000256" key="1">
    <source>
        <dbReference type="ARBA" id="ARBA00004123"/>
    </source>
</evidence>
<keyword evidence="5" id="KW-0539">Nucleus</keyword>
<keyword evidence="3 6" id="KW-0863">Zinc-finger</keyword>
<dbReference type="GO" id="GO:0003714">
    <property type="term" value="F:transcription corepressor activity"/>
    <property type="evidence" value="ECO:0000318"/>
    <property type="project" value="GO_Central"/>
</dbReference>
<dbReference type="HOGENOM" id="CLU_009819_2_0_1"/>
<comment type="subcellular location">
    <subcellularLocation>
        <location evidence="1">Nucleus</location>
    </subcellularLocation>
</comment>
<dbReference type="AlphaFoldDB" id="M1CHG0"/>
<dbReference type="SMART" id="SM00249">
    <property type="entry name" value="PHD"/>
    <property type="match status" value="2"/>
</dbReference>
<proteinExistence type="predicted"/>
<dbReference type="GO" id="GO:0008270">
    <property type="term" value="F:zinc ion binding"/>
    <property type="evidence" value="ECO:0007669"/>
    <property type="project" value="UniProtKB-KW"/>
</dbReference>
<dbReference type="Gene3D" id="3.40.630.30">
    <property type="match status" value="1"/>
</dbReference>
<evidence type="ECO:0000313" key="10">
    <source>
        <dbReference type="EnsemblPlants" id="PGSC0003DMT400067527"/>
    </source>
</evidence>
<feature type="region of interest" description="Disordered" evidence="7">
    <location>
        <begin position="1"/>
        <end position="116"/>
    </location>
</feature>
<dbReference type="CDD" id="cd04301">
    <property type="entry name" value="NAT_SF"/>
    <property type="match status" value="1"/>
</dbReference>
<dbReference type="PROSITE" id="PS01359">
    <property type="entry name" value="ZF_PHD_1"/>
    <property type="match status" value="1"/>
</dbReference>
<dbReference type="Pfam" id="PF16135">
    <property type="entry name" value="TDBD"/>
    <property type="match status" value="1"/>
</dbReference>
<dbReference type="PROSITE" id="PS51186">
    <property type="entry name" value="GNAT"/>
    <property type="match status" value="1"/>
</dbReference>
<protein>
    <submittedName>
        <fullName evidence="10">Uncharacterized protein</fullName>
    </submittedName>
</protein>
<dbReference type="SUPFAM" id="SSF51197">
    <property type="entry name" value="Clavaminate synthase-like"/>
    <property type="match status" value="1"/>
</dbReference>
<dbReference type="InterPro" id="IPR019787">
    <property type="entry name" value="Znf_PHD-finger"/>
</dbReference>
<dbReference type="Pfam" id="PF23209">
    <property type="entry name" value="IDM1_C"/>
    <property type="match status" value="1"/>
</dbReference>
<dbReference type="PANTHER" id="PTHR46309:SF5">
    <property type="entry name" value="GNAT FAMILY ACETYLTRANSFERASE"/>
    <property type="match status" value="1"/>
</dbReference>
<keyword evidence="2" id="KW-0479">Metal-binding</keyword>
<dbReference type="Proteomes" id="UP000011115">
    <property type="component" value="Unassembled WGS sequence"/>
</dbReference>
<evidence type="ECO:0000256" key="4">
    <source>
        <dbReference type="ARBA" id="ARBA00022833"/>
    </source>
</evidence>
<dbReference type="InterPro" id="IPR011011">
    <property type="entry name" value="Znf_FYVE_PHD"/>
</dbReference>
<dbReference type="SUPFAM" id="SSF57903">
    <property type="entry name" value="FYVE/PHD zinc finger"/>
    <property type="match status" value="1"/>
</dbReference>
<dbReference type="GO" id="GO:0005634">
    <property type="term" value="C:nucleus"/>
    <property type="evidence" value="ECO:0000318"/>
    <property type="project" value="GO_Central"/>
</dbReference>
<feature type="compositionally biased region" description="Basic and acidic residues" evidence="7">
    <location>
        <begin position="31"/>
        <end position="41"/>
    </location>
</feature>
<keyword evidence="11" id="KW-1185">Reference proteome</keyword>
<reference evidence="11" key="1">
    <citation type="journal article" date="2011" name="Nature">
        <title>Genome sequence and analysis of the tuber crop potato.</title>
        <authorList>
            <consortium name="The Potato Genome Sequencing Consortium"/>
        </authorList>
    </citation>
    <scope>NUCLEOTIDE SEQUENCE [LARGE SCALE GENOMIC DNA]</scope>
    <source>
        <strain evidence="11">cv. DM1-3 516 R44</strain>
    </source>
</reference>
<dbReference type="STRING" id="4113.M1CHG0"/>
<dbReference type="GO" id="GO:0016747">
    <property type="term" value="F:acyltransferase activity, transferring groups other than amino-acyl groups"/>
    <property type="evidence" value="ECO:0007669"/>
    <property type="project" value="InterPro"/>
</dbReference>
<keyword evidence="4" id="KW-0862">Zinc</keyword>
<dbReference type="PaxDb" id="4113-PGSC0003DMT400067527"/>
<feature type="domain" description="PHD-type" evidence="8">
    <location>
        <begin position="231"/>
        <end position="277"/>
    </location>
</feature>
<dbReference type="InterPro" id="IPR042163">
    <property type="entry name" value="PHF12"/>
</dbReference>
<dbReference type="Gene3D" id="2.60.120.330">
    <property type="entry name" value="B-lactam Antibiotic, Isopenicillin N Synthase, Chain"/>
    <property type="match status" value="1"/>
</dbReference>
<name>M1CHG0_SOLTU</name>
<evidence type="ECO:0000259" key="9">
    <source>
        <dbReference type="PROSITE" id="PS51186"/>
    </source>
</evidence>
<dbReference type="SUPFAM" id="SSF55729">
    <property type="entry name" value="Acyl-CoA N-acyltransferases (Nat)"/>
    <property type="match status" value="1"/>
</dbReference>
<dbReference type="InterPro" id="IPR019786">
    <property type="entry name" value="Zinc_finger_PHD-type_CS"/>
</dbReference>
<dbReference type="InParanoid" id="M1CHG0"/>
<dbReference type="InterPro" id="IPR032308">
    <property type="entry name" value="TDBD"/>
</dbReference>
<evidence type="ECO:0000256" key="7">
    <source>
        <dbReference type="SAM" id="MobiDB-lite"/>
    </source>
</evidence>
<dbReference type="InterPro" id="IPR000182">
    <property type="entry name" value="GNAT_dom"/>
</dbReference>
<dbReference type="PANTHER" id="PTHR46309">
    <property type="entry name" value="PHD FINGER PROTEIN 12"/>
    <property type="match status" value="1"/>
</dbReference>
<dbReference type="PROSITE" id="PS50016">
    <property type="entry name" value="ZF_PHD_2"/>
    <property type="match status" value="1"/>
</dbReference>
<dbReference type="InterPro" id="IPR001965">
    <property type="entry name" value="Znf_PHD"/>
</dbReference>
<feature type="compositionally biased region" description="Basic residues" evidence="7">
    <location>
        <begin position="64"/>
        <end position="74"/>
    </location>
</feature>
<reference evidence="10" key="2">
    <citation type="submission" date="2015-06" db="UniProtKB">
        <authorList>
            <consortium name="EnsemblPlants"/>
        </authorList>
    </citation>
    <scope>IDENTIFICATION</scope>
    <source>
        <strain evidence="10">DM1-3 516 R44</strain>
    </source>
</reference>
<dbReference type="InterPro" id="IPR016181">
    <property type="entry name" value="Acyl_CoA_acyltransferase"/>
</dbReference>
<evidence type="ECO:0000256" key="5">
    <source>
        <dbReference type="ARBA" id="ARBA00023242"/>
    </source>
</evidence>
<dbReference type="EnsemblPlants" id="PGSC0003DMT400067527">
    <property type="protein sequence ID" value="PGSC0003DMT400067527"/>
    <property type="gene ID" value="PGSC0003DMG400026258"/>
</dbReference>
<feature type="domain" description="N-acetyltransferase" evidence="9">
    <location>
        <begin position="379"/>
        <end position="530"/>
    </location>
</feature>
<feature type="compositionally biased region" description="Basic residues" evidence="7">
    <location>
        <begin position="95"/>
        <end position="116"/>
    </location>
</feature>
<organism evidence="10 11">
    <name type="scientific">Solanum tuberosum</name>
    <name type="common">Potato</name>
    <dbReference type="NCBI Taxonomy" id="4113"/>
    <lineage>
        <taxon>Eukaryota</taxon>
        <taxon>Viridiplantae</taxon>
        <taxon>Streptophyta</taxon>
        <taxon>Embryophyta</taxon>
        <taxon>Tracheophyta</taxon>
        <taxon>Spermatophyta</taxon>
        <taxon>Magnoliopsida</taxon>
        <taxon>eudicotyledons</taxon>
        <taxon>Gunneridae</taxon>
        <taxon>Pentapetalae</taxon>
        <taxon>asterids</taxon>
        <taxon>lamiids</taxon>
        <taxon>Solanales</taxon>
        <taxon>Solanaceae</taxon>
        <taxon>Solanoideae</taxon>
        <taxon>Solaneae</taxon>
        <taxon>Solanum</taxon>
    </lineage>
</organism>
<dbReference type="InterPro" id="IPR013083">
    <property type="entry name" value="Znf_RING/FYVE/PHD"/>
</dbReference>
<dbReference type="ExpressionAtlas" id="M1CHG0">
    <property type="expression patterns" value="baseline"/>
</dbReference>
<evidence type="ECO:0000256" key="2">
    <source>
        <dbReference type="ARBA" id="ARBA00022723"/>
    </source>
</evidence>
<dbReference type="OMA" id="TLMFHDS"/>
<accession>M1CHG0</accession>
<evidence type="ECO:0000256" key="3">
    <source>
        <dbReference type="ARBA" id="ARBA00022771"/>
    </source>
</evidence>
<dbReference type="InterPro" id="IPR027443">
    <property type="entry name" value="IPNS-like_sf"/>
</dbReference>
<evidence type="ECO:0000256" key="6">
    <source>
        <dbReference type="PROSITE-ProRule" id="PRU00146"/>
    </source>
</evidence>
<evidence type="ECO:0000259" key="8">
    <source>
        <dbReference type="PROSITE" id="PS50016"/>
    </source>
</evidence>
<dbReference type="eggNOG" id="KOG0143">
    <property type="taxonomic scope" value="Eukaryota"/>
</dbReference>
<sequence>MAGRSRKQRSSSSSWSSESSYNMSDLQYRAKLPEKKAKEEFLANPIRGYLTEDDTTHDNSSMGRSRKRNRHSKKEQHVKDETFSSEDNQDSSVSSKKRNTRGRRKRAGISRKRKVNGQKQSRATILTWLIDCGVIQENAEVVVIEEETTKKMGKIKKEGILCSCCCTVLTVGDFYKHAGGTTSKPYEYILIAETCSSLLSFMVKAWYLPEESKFHRFNLIETSHDASDSYDDACMICADGGNLMCCDNCSSTYHHNKCLGMQEVPNGSWYCPFCVCKICGDPAYENDYLQKCQQCERKYHRECRQAREPVSLDMNETQEDTFCDLTCKKIYDKLERCYLGVEHELDKSYKWTLLQNTDDGSGINIEDDYQRTVCHSKLVVARRLMEDCFEEIIDRHTKIDVVKSLVYNCGSNFNRVNFRGFYTFILENDEEIISAATIRIHGTNLAEMPFIATNKEYRRKGMCKKLMVAIETTLCSLKVEKLVIPSVSECIETWIESYGFRLISSPLPKEITLHNTLMFHDSVRLQKDIRPSASDKQVWTNGRLKSVIHRAVVNKEKQRLSIAYFMNPTSSATIECPQQLIDSVSNPRKYVPFTWGELRYLLLTTRRVRGKAVAINNFLISS</sequence>
<dbReference type="Gramene" id="PGSC0003DMT400067527">
    <property type="protein sequence ID" value="PGSC0003DMT400067527"/>
    <property type="gene ID" value="PGSC0003DMG400026258"/>
</dbReference>